<name>A0A284VK33_9EURY</name>
<protein>
    <recommendedName>
        <fullName evidence="3">Mn2+-dependent serine/threonine protein kinase</fullName>
    </recommendedName>
</protein>
<dbReference type="AlphaFoldDB" id="A0A284VK33"/>
<dbReference type="RefSeq" id="WP_096203951.1">
    <property type="nucleotide sequence ID" value="NZ_FZMP01000029.1"/>
</dbReference>
<evidence type="ECO:0000313" key="1">
    <source>
        <dbReference type="EMBL" id="SNQ59608.1"/>
    </source>
</evidence>
<proteinExistence type="predicted"/>
<dbReference type="Proteomes" id="UP000218615">
    <property type="component" value="Unassembled WGS sequence"/>
</dbReference>
<dbReference type="Pfam" id="PF06293">
    <property type="entry name" value="Kdo"/>
    <property type="match status" value="1"/>
</dbReference>
<organism evidence="1 2">
    <name type="scientific">Candidatus Methanoperedens nitratireducens</name>
    <dbReference type="NCBI Taxonomy" id="1392998"/>
    <lineage>
        <taxon>Archaea</taxon>
        <taxon>Methanobacteriati</taxon>
        <taxon>Methanobacteriota</taxon>
        <taxon>Stenosarchaea group</taxon>
        <taxon>Methanomicrobia</taxon>
        <taxon>Methanosarcinales</taxon>
        <taxon>ANME-2 cluster</taxon>
        <taxon>Candidatus Methanoperedentaceae</taxon>
        <taxon>Candidatus Methanoperedens</taxon>
    </lineage>
</organism>
<dbReference type="InterPro" id="IPR011009">
    <property type="entry name" value="Kinase-like_dom_sf"/>
</dbReference>
<dbReference type="Gene3D" id="1.10.510.10">
    <property type="entry name" value="Transferase(Phosphotransferase) domain 1"/>
    <property type="match status" value="1"/>
</dbReference>
<accession>A0A284VK33</accession>
<reference evidence="2" key="1">
    <citation type="submission" date="2017-06" db="EMBL/GenBank/DDBJ databases">
        <authorList>
            <person name="Cremers G."/>
        </authorList>
    </citation>
    <scope>NUCLEOTIDE SEQUENCE [LARGE SCALE GENOMIC DNA]</scope>
</reference>
<dbReference type="SUPFAM" id="SSF56112">
    <property type="entry name" value="Protein kinase-like (PK-like)"/>
    <property type="match status" value="1"/>
</dbReference>
<sequence length="243" mass="28201">MNISIIHHFKRSTEGYLNVIERRYDEKKGRYIRKKFYNSFLADVYSDLLTMLEAIPHGLLPASGKSRKRTEVKRYKEFNKRGFPVPKLLEEGNGYIDIEYVEMAELSRVLRDINVSKQKKLELIRMAAAEMRKIHDAGFNLGDVNVHNIAYTPEGKIVFFDFEHRLIKESRENDYSAFARSAAYEIPDSSDVRDVLKSIAAGYGENLTRKINIVPYTYLVFLAENKLGNLHELIKAKRYGLKN</sequence>
<keyword evidence="2" id="KW-1185">Reference proteome</keyword>
<evidence type="ECO:0008006" key="3">
    <source>
        <dbReference type="Google" id="ProtNLM"/>
    </source>
</evidence>
<gene>
    <name evidence="1" type="ORF">MNV_1240006</name>
</gene>
<evidence type="ECO:0000313" key="2">
    <source>
        <dbReference type="Proteomes" id="UP000218615"/>
    </source>
</evidence>
<dbReference type="OrthoDB" id="376704at2157"/>
<dbReference type="EMBL" id="FZMP01000029">
    <property type="protein sequence ID" value="SNQ59608.1"/>
    <property type="molecule type" value="Genomic_DNA"/>
</dbReference>